<comment type="caution">
    <text evidence="3">The sequence shown here is derived from an EMBL/GenBank/DDBJ whole genome shotgun (WGS) entry which is preliminary data.</text>
</comment>
<dbReference type="EMBL" id="JAVRJZ010000012">
    <property type="protein sequence ID" value="KAK2714949.1"/>
    <property type="molecule type" value="Genomic_DNA"/>
</dbReference>
<protein>
    <submittedName>
        <fullName evidence="3">Uncharacterized protein</fullName>
    </submittedName>
</protein>
<feature type="region of interest" description="Disordered" evidence="1">
    <location>
        <begin position="1"/>
        <end position="52"/>
    </location>
</feature>
<evidence type="ECO:0000313" key="3">
    <source>
        <dbReference type="EMBL" id="KAK2715430.1"/>
    </source>
</evidence>
<accession>A0AA88HTE4</accession>
<feature type="non-terminal residue" evidence="3">
    <location>
        <position position="1"/>
    </location>
</feature>
<proteinExistence type="predicted"/>
<organism evidence="3 4">
    <name type="scientific">Artemia franciscana</name>
    <name type="common">Brine shrimp</name>
    <name type="synonym">Artemia sanfranciscana</name>
    <dbReference type="NCBI Taxonomy" id="6661"/>
    <lineage>
        <taxon>Eukaryota</taxon>
        <taxon>Metazoa</taxon>
        <taxon>Ecdysozoa</taxon>
        <taxon>Arthropoda</taxon>
        <taxon>Crustacea</taxon>
        <taxon>Branchiopoda</taxon>
        <taxon>Anostraca</taxon>
        <taxon>Artemiidae</taxon>
        <taxon>Artemia</taxon>
    </lineage>
</organism>
<feature type="compositionally biased region" description="Polar residues" evidence="1">
    <location>
        <begin position="40"/>
        <end position="49"/>
    </location>
</feature>
<feature type="non-terminal residue" evidence="3">
    <location>
        <position position="93"/>
    </location>
</feature>
<evidence type="ECO:0000256" key="1">
    <source>
        <dbReference type="SAM" id="MobiDB-lite"/>
    </source>
</evidence>
<evidence type="ECO:0000313" key="2">
    <source>
        <dbReference type="EMBL" id="KAK2714949.1"/>
    </source>
</evidence>
<dbReference type="Proteomes" id="UP001187531">
    <property type="component" value="Unassembled WGS sequence"/>
</dbReference>
<evidence type="ECO:0000313" key="4">
    <source>
        <dbReference type="Proteomes" id="UP001187531"/>
    </source>
</evidence>
<sequence length="93" mass="10169">FAGSQESILNMDLDTPIVSTRPGRSGPGGSRNLAPDVISVPSTPQSQRVPSPISRRLRLPISSEGRWTWGRGFIWSRQGNANGEDQRNDRPVS</sequence>
<dbReference type="EMBL" id="JAVRJZ010000012">
    <property type="protein sequence ID" value="KAK2715430.1"/>
    <property type="molecule type" value="Genomic_DNA"/>
</dbReference>
<reference evidence="3" key="1">
    <citation type="submission" date="2023-07" db="EMBL/GenBank/DDBJ databases">
        <title>Chromosome-level genome assembly of Artemia franciscana.</title>
        <authorList>
            <person name="Jo E."/>
        </authorList>
    </citation>
    <scope>NUCLEOTIDE SEQUENCE</scope>
    <source>
        <tissue evidence="3">Whole body</tissue>
    </source>
</reference>
<gene>
    <name evidence="2" type="ORF">QYM36_009822</name>
    <name evidence="3" type="ORF">QYM36_010143</name>
</gene>
<keyword evidence="4" id="KW-1185">Reference proteome</keyword>
<name>A0AA88HTE4_ARTSF</name>
<dbReference type="AlphaFoldDB" id="A0AA88HTE4"/>